<comment type="caution">
    <text evidence="2">The sequence shown here is derived from an EMBL/GenBank/DDBJ whole genome shotgun (WGS) entry which is preliminary data.</text>
</comment>
<evidence type="ECO:0000256" key="1">
    <source>
        <dbReference type="SAM" id="Phobius"/>
    </source>
</evidence>
<feature type="transmembrane region" description="Helical" evidence="1">
    <location>
        <begin position="41"/>
        <end position="58"/>
    </location>
</feature>
<gene>
    <name evidence="2" type="ORF">QEZ41_11500</name>
</gene>
<dbReference type="Proteomes" id="UP001241056">
    <property type="component" value="Unassembled WGS sequence"/>
</dbReference>
<evidence type="ECO:0000313" key="2">
    <source>
        <dbReference type="EMBL" id="MDM7858888.1"/>
    </source>
</evidence>
<keyword evidence="1" id="KW-0812">Transmembrane</keyword>
<sequence>MTPIFDEEPIFPLVFAVVTSLGLSLIYFSKWFSEFSSRPSTGRVCALLSIILLLNALINFSHLVVYGFLFATFPTLWAWWRSDPDDKWL</sequence>
<keyword evidence="1" id="KW-1133">Transmembrane helix</keyword>
<dbReference type="EMBL" id="JAUCDY010000018">
    <property type="protein sequence ID" value="MDM7858888.1"/>
    <property type="molecule type" value="Genomic_DNA"/>
</dbReference>
<accession>A0ABT7SRT3</accession>
<reference evidence="2 3" key="1">
    <citation type="submission" date="2023-06" db="EMBL/GenBank/DDBJ databases">
        <title>Thiopseudomonas sp. CY1220 draft genome sequence.</title>
        <authorList>
            <person name="Zhao G."/>
            <person name="An M."/>
        </authorList>
    </citation>
    <scope>NUCLEOTIDE SEQUENCE [LARGE SCALE GENOMIC DNA]</scope>
    <source>
        <strain evidence="2 3">CY1220</strain>
    </source>
</reference>
<evidence type="ECO:0000313" key="3">
    <source>
        <dbReference type="Proteomes" id="UP001241056"/>
    </source>
</evidence>
<organism evidence="2 3">
    <name type="scientific">Thiopseudomonas acetoxidans</name>
    <dbReference type="NCBI Taxonomy" id="3041622"/>
    <lineage>
        <taxon>Bacteria</taxon>
        <taxon>Pseudomonadati</taxon>
        <taxon>Pseudomonadota</taxon>
        <taxon>Gammaproteobacteria</taxon>
        <taxon>Pseudomonadales</taxon>
        <taxon>Pseudomonadaceae</taxon>
        <taxon>Thiopseudomonas</taxon>
    </lineage>
</organism>
<keyword evidence="3" id="KW-1185">Reference proteome</keyword>
<proteinExistence type="predicted"/>
<feature type="transmembrane region" description="Helical" evidence="1">
    <location>
        <begin position="12"/>
        <end position="29"/>
    </location>
</feature>
<dbReference type="RefSeq" id="WP_289411737.1">
    <property type="nucleotide sequence ID" value="NZ_JAUCDY010000018.1"/>
</dbReference>
<name>A0ABT7SRT3_9GAMM</name>
<keyword evidence="1" id="KW-0472">Membrane</keyword>
<protein>
    <submittedName>
        <fullName evidence="2">Uncharacterized protein</fullName>
    </submittedName>
</protein>